<reference evidence="2" key="5">
    <citation type="submission" date="2025-09" db="UniProtKB">
        <authorList>
            <consortium name="Ensembl"/>
        </authorList>
    </citation>
    <scope>IDENTIFICATION</scope>
</reference>
<dbReference type="Ensembl" id="ENSEEET00000027667.2">
    <property type="protein sequence ID" value="ENSEEEP00000027352.2"/>
    <property type="gene ID" value="ENSEEEG00000013200.2"/>
</dbReference>
<dbReference type="STRING" id="8005.ENSEEEP00000027352"/>
<dbReference type="GO" id="GO:0030155">
    <property type="term" value="P:regulation of cell adhesion"/>
    <property type="evidence" value="ECO:0007669"/>
    <property type="project" value="InterPro"/>
</dbReference>
<reference evidence="2" key="3">
    <citation type="submission" date="2020-05" db="EMBL/GenBank/DDBJ databases">
        <title>Electrophorus electricus (electric eel) genome, fEleEle1, primary haplotype.</title>
        <authorList>
            <person name="Myers G."/>
            <person name="Meyer A."/>
            <person name="Fedrigo O."/>
            <person name="Formenti G."/>
            <person name="Rhie A."/>
            <person name="Tracey A."/>
            <person name="Sims Y."/>
            <person name="Jarvis E.D."/>
        </authorList>
    </citation>
    <scope>NUCLEOTIDE SEQUENCE [LARGE SCALE GENOMIC DNA]</scope>
</reference>
<keyword evidence="3" id="KW-1185">Reference proteome</keyword>
<protein>
    <recommendedName>
        <fullName evidence="1">Calponin-homology (CH) domain-containing protein</fullName>
    </recommendedName>
</protein>
<dbReference type="InterPro" id="IPR029978">
    <property type="entry name" value="LMO-7"/>
</dbReference>
<dbReference type="InterPro" id="IPR036872">
    <property type="entry name" value="CH_dom_sf"/>
</dbReference>
<dbReference type="GeneTree" id="ENSGT00950000183159"/>
<evidence type="ECO:0000313" key="3">
    <source>
        <dbReference type="Proteomes" id="UP000314983"/>
    </source>
</evidence>
<evidence type="ECO:0000259" key="1">
    <source>
        <dbReference type="PROSITE" id="PS50021"/>
    </source>
</evidence>
<dbReference type="InterPro" id="IPR003096">
    <property type="entry name" value="SM22_calponin"/>
</dbReference>
<dbReference type="Proteomes" id="UP000314983">
    <property type="component" value="Chromosome 16"/>
</dbReference>
<dbReference type="PANTHER" id="PTHR46767:SF2">
    <property type="entry name" value="LIM DOMAIN 7B"/>
    <property type="match status" value="1"/>
</dbReference>
<evidence type="ECO:0000313" key="2">
    <source>
        <dbReference type="Ensembl" id="ENSEEEP00000027352.2"/>
    </source>
</evidence>
<proteinExistence type="predicted"/>
<dbReference type="FunFam" id="1.10.418.10:FF:000038">
    <property type="entry name" value="LIM and calponin homology domains-containing protein 1"/>
    <property type="match status" value="1"/>
</dbReference>
<sequence>RVWGQITGKTFGSSNFRSALENGVLLCDLINKLKPGIIRRVNRLSTPMAGLDNVNVFLRACGKLGLNHSQLFHPGDLQDISNRVTVRCEETTRRLKNVLITIYWLGRKAQADSAYDGPQLNFKAFEGLLGVALSKVVFRSADVRKLL</sequence>
<reference evidence="2" key="4">
    <citation type="submission" date="2025-08" db="UniProtKB">
        <authorList>
            <consortium name="Ensembl"/>
        </authorList>
    </citation>
    <scope>IDENTIFICATION</scope>
</reference>
<reference evidence="3" key="2">
    <citation type="journal article" date="2017" name="Sci. Adv.">
        <title>A tail of two voltages: Proteomic comparison of the three electric organs of the electric eel.</title>
        <authorList>
            <person name="Traeger L.L."/>
            <person name="Sabat G."/>
            <person name="Barrett-Wilt G.A."/>
            <person name="Wells G.B."/>
            <person name="Sussman M.R."/>
        </authorList>
    </citation>
    <scope>NUCLEOTIDE SEQUENCE [LARGE SCALE GENOMIC DNA]</scope>
</reference>
<dbReference type="PANTHER" id="PTHR46767">
    <property type="entry name" value="LIM DOMAIN ONLY PROTEIN 7"/>
    <property type="match status" value="1"/>
</dbReference>
<dbReference type="PROSITE" id="PS50021">
    <property type="entry name" value="CH"/>
    <property type="match status" value="1"/>
</dbReference>
<dbReference type="InterPro" id="IPR001715">
    <property type="entry name" value="CH_dom"/>
</dbReference>
<dbReference type="OMA" id="RAQCDCF"/>
<reference evidence="3" key="1">
    <citation type="journal article" date="2014" name="Science">
        <title>Nonhuman genetics. Genomic basis for the convergent evolution of electric organs.</title>
        <authorList>
            <person name="Gallant J.R."/>
            <person name="Traeger L.L."/>
            <person name="Volkening J.D."/>
            <person name="Moffett H."/>
            <person name="Chen P.H."/>
            <person name="Novina C.D."/>
            <person name="Phillips G.N.Jr."/>
            <person name="Anand R."/>
            <person name="Wells G.B."/>
            <person name="Pinch M."/>
            <person name="Guth R."/>
            <person name="Unguez G.A."/>
            <person name="Albert J.S."/>
            <person name="Zakon H.H."/>
            <person name="Samanta M.P."/>
            <person name="Sussman M.R."/>
        </authorList>
    </citation>
    <scope>NUCLEOTIDE SEQUENCE [LARGE SCALE GENOMIC DNA]</scope>
</reference>
<dbReference type="SUPFAM" id="SSF47576">
    <property type="entry name" value="Calponin-homology domain, CH-domain"/>
    <property type="match status" value="1"/>
</dbReference>
<organism evidence="2 3">
    <name type="scientific">Electrophorus electricus</name>
    <name type="common">Electric eel</name>
    <name type="synonym">Gymnotus electricus</name>
    <dbReference type="NCBI Taxonomy" id="8005"/>
    <lineage>
        <taxon>Eukaryota</taxon>
        <taxon>Metazoa</taxon>
        <taxon>Chordata</taxon>
        <taxon>Craniata</taxon>
        <taxon>Vertebrata</taxon>
        <taxon>Euteleostomi</taxon>
        <taxon>Actinopterygii</taxon>
        <taxon>Neopterygii</taxon>
        <taxon>Teleostei</taxon>
        <taxon>Ostariophysi</taxon>
        <taxon>Gymnotiformes</taxon>
        <taxon>Gymnotoidei</taxon>
        <taxon>Gymnotidae</taxon>
        <taxon>Electrophorus</taxon>
    </lineage>
</organism>
<accession>A0A4W4FTL1</accession>
<dbReference type="GO" id="GO:0023051">
    <property type="term" value="P:regulation of signaling"/>
    <property type="evidence" value="ECO:0007669"/>
    <property type="project" value="InterPro"/>
</dbReference>
<dbReference type="AlphaFoldDB" id="A0A4W4FTL1"/>
<dbReference type="Pfam" id="PF00307">
    <property type="entry name" value="CH"/>
    <property type="match status" value="1"/>
</dbReference>
<feature type="domain" description="Calponin-homology (CH)" evidence="1">
    <location>
        <begin position="1"/>
        <end position="110"/>
    </location>
</feature>
<dbReference type="Gene3D" id="1.10.418.10">
    <property type="entry name" value="Calponin-like domain"/>
    <property type="match status" value="1"/>
</dbReference>
<dbReference type="PRINTS" id="PR00888">
    <property type="entry name" value="SM22CALPONIN"/>
</dbReference>
<name>A0A4W4FTL1_ELEEL</name>